<protein>
    <submittedName>
        <fullName evidence="4">Ribosomal protein S12, mitochondrion</fullName>
    </submittedName>
</protein>
<dbReference type="STRING" id="35608.A0A2U1PMG0"/>
<evidence type="ECO:0000256" key="3">
    <source>
        <dbReference type="ARBA" id="ARBA00023274"/>
    </source>
</evidence>
<dbReference type="InterPro" id="IPR005679">
    <property type="entry name" value="Ribosomal_uS12_bac"/>
</dbReference>
<dbReference type="InterPro" id="IPR012340">
    <property type="entry name" value="NA-bd_OB-fold"/>
</dbReference>
<accession>A0A2U1PMG0</accession>
<evidence type="ECO:0000313" key="5">
    <source>
        <dbReference type="Proteomes" id="UP000245207"/>
    </source>
</evidence>
<gene>
    <name evidence="4" type="ORF">CTI12_AA135730</name>
</gene>
<reference evidence="4 5" key="1">
    <citation type="journal article" date="2018" name="Mol. Plant">
        <title>The genome of Artemisia annua provides insight into the evolution of Asteraceae family and artemisinin biosynthesis.</title>
        <authorList>
            <person name="Shen Q."/>
            <person name="Zhang L."/>
            <person name="Liao Z."/>
            <person name="Wang S."/>
            <person name="Yan T."/>
            <person name="Shi P."/>
            <person name="Liu M."/>
            <person name="Fu X."/>
            <person name="Pan Q."/>
            <person name="Wang Y."/>
            <person name="Lv Z."/>
            <person name="Lu X."/>
            <person name="Zhang F."/>
            <person name="Jiang W."/>
            <person name="Ma Y."/>
            <person name="Chen M."/>
            <person name="Hao X."/>
            <person name="Li L."/>
            <person name="Tang Y."/>
            <person name="Lv G."/>
            <person name="Zhou Y."/>
            <person name="Sun X."/>
            <person name="Brodelius P.E."/>
            <person name="Rose J.K.C."/>
            <person name="Tang K."/>
        </authorList>
    </citation>
    <scope>NUCLEOTIDE SEQUENCE [LARGE SCALE GENOMIC DNA]</scope>
    <source>
        <strain evidence="5">cv. Huhao1</strain>
        <tissue evidence="4">Leaf</tissue>
    </source>
</reference>
<dbReference type="GO" id="GO:0003735">
    <property type="term" value="F:structural constituent of ribosome"/>
    <property type="evidence" value="ECO:0007669"/>
    <property type="project" value="InterPro"/>
</dbReference>
<evidence type="ECO:0000256" key="1">
    <source>
        <dbReference type="ARBA" id="ARBA00005657"/>
    </source>
</evidence>
<dbReference type="Proteomes" id="UP000245207">
    <property type="component" value="Unassembled WGS sequence"/>
</dbReference>
<dbReference type="SUPFAM" id="SSF50249">
    <property type="entry name" value="Nucleic acid-binding proteins"/>
    <property type="match status" value="1"/>
</dbReference>
<dbReference type="InterPro" id="IPR006032">
    <property type="entry name" value="Ribosomal_uS12"/>
</dbReference>
<dbReference type="PANTHER" id="PTHR11652">
    <property type="entry name" value="30S RIBOSOMAL PROTEIN S12 FAMILY MEMBER"/>
    <property type="match status" value="1"/>
</dbReference>
<comment type="caution">
    <text evidence="4">The sequence shown here is derived from an EMBL/GenBank/DDBJ whole genome shotgun (WGS) entry which is preliminary data.</text>
</comment>
<dbReference type="Gene3D" id="2.40.50.140">
    <property type="entry name" value="Nucleic acid-binding proteins"/>
    <property type="match status" value="1"/>
</dbReference>
<sequence length="162" mass="18681">MCGGAVISDVDPIMKRSRKVTTNDLWNEFDTYDDLFDWDIKPPSLFHTTMNNKSTAKHKQGSCDVLCKAVLLLYVIVRLSNPHDIFAHIPGEGHNSQEHSVVLIRRGRVKDSPGVKSHFIREVNDLLGISDIEEKGDQSYKRFRNKLINFNDRILSLFKWRI</sequence>
<keyword evidence="2 4" id="KW-0689">Ribosomal protein</keyword>
<keyword evidence="5" id="KW-1185">Reference proteome</keyword>
<dbReference type="Pfam" id="PF00164">
    <property type="entry name" value="Ribosom_S12_S23"/>
    <property type="match status" value="1"/>
</dbReference>
<dbReference type="OrthoDB" id="414309at2759"/>
<dbReference type="EMBL" id="PKPP01000965">
    <property type="protein sequence ID" value="PWA86929.1"/>
    <property type="molecule type" value="Genomic_DNA"/>
</dbReference>
<dbReference type="AlphaFoldDB" id="A0A2U1PMG0"/>
<name>A0A2U1PMG0_ARTAN</name>
<comment type="similarity">
    <text evidence="1">Belongs to the universal ribosomal protein uS12 family.</text>
</comment>
<dbReference type="GO" id="GO:0006412">
    <property type="term" value="P:translation"/>
    <property type="evidence" value="ECO:0007669"/>
    <property type="project" value="InterPro"/>
</dbReference>
<evidence type="ECO:0000313" key="4">
    <source>
        <dbReference type="EMBL" id="PWA86929.1"/>
    </source>
</evidence>
<evidence type="ECO:0000256" key="2">
    <source>
        <dbReference type="ARBA" id="ARBA00022980"/>
    </source>
</evidence>
<organism evidence="4 5">
    <name type="scientific">Artemisia annua</name>
    <name type="common">Sweet wormwood</name>
    <dbReference type="NCBI Taxonomy" id="35608"/>
    <lineage>
        <taxon>Eukaryota</taxon>
        <taxon>Viridiplantae</taxon>
        <taxon>Streptophyta</taxon>
        <taxon>Embryophyta</taxon>
        <taxon>Tracheophyta</taxon>
        <taxon>Spermatophyta</taxon>
        <taxon>Magnoliopsida</taxon>
        <taxon>eudicotyledons</taxon>
        <taxon>Gunneridae</taxon>
        <taxon>Pentapetalae</taxon>
        <taxon>asterids</taxon>
        <taxon>campanulids</taxon>
        <taxon>Asterales</taxon>
        <taxon>Asteraceae</taxon>
        <taxon>Asteroideae</taxon>
        <taxon>Anthemideae</taxon>
        <taxon>Artemisiinae</taxon>
        <taxon>Artemisia</taxon>
    </lineage>
</organism>
<dbReference type="PRINTS" id="PR01034">
    <property type="entry name" value="RIBOSOMALS12"/>
</dbReference>
<keyword evidence="3" id="KW-0687">Ribonucleoprotein</keyword>
<dbReference type="GO" id="GO:0015935">
    <property type="term" value="C:small ribosomal subunit"/>
    <property type="evidence" value="ECO:0007669"/>
    <property type="project" value="InterPro"/>
</dbReference>
<proteinExistence type="inferred from homology"/>